<sequence>MWLGTSIADGTRFIKVRFNDKRIRLISIHAPNDDSARRDFFVSLGKWCTHATIIMGDWNVVVEKRDAGVHNTYGNDVSRKAVWNLMSAGKLVDVWRTLHPNMTAFSRRQIILGKMKQSRIDFILKPLVYPAPFFANGRKTHR</sequence>
<dbReference type="Gene3D" id="3.60.10.10">
    <property type="entry name" value="Endonuclease/exonuclease/phosphatase"/>
    <property type="match status" value="1"/>
</dbReference>
<name>A0A3Q3NLV5_9TELE</name>
<dbReference type="AlphaFoldDB" id="A0A3Q3NLV5"/>
<organism evidence="1 2">
    <name type="scientific">Mastacembelus armatus</name>
    <name type="common">zig-zag eel</name>
    <dbReference type="NCBI Taxonomy" id="205130"/>
    <lineage>
        <taxon>Eukaryota</taxon>
        <taxon>Metazoa</taxon>
        <taxon>Chordata</taxon>
        <taxon>Craniata</taxon>
        <taxon>Vertebrata</taxon>
        <taxon>Euteleostomi</taxon>
        <taxon>Actinopterygii</taxon>
        <taxon>Neopterygii</taxon>
        <taxon>Teleostei</taxon>
        <taxon>Neoteleostei</taxon>
        <taxon>Acanthomorphata</taxon>
        <taxon>Anabantaria</taxon>
        <taxon>Synbranchiformes</taxon>
        <taxon>Mastacembelidae</taxon>
        <taxon>Mastacembelus</taxon>
    </lineage>
</organism>
<accession>A0A3Q3NLV5</accession>
<protein>
    <recommendedName>
        <fullName evidence="3">Endonuclease/exonuclease/phosphatase domain-containing protein</fullName>
    </recommendedName>
</protein>
<reference evidence="1" key="1">
    <citation type="submission" date="2025-08" db="UniProtKB">
        <authorList>
            <consortium name="Ensembl"/>
        </authorList>
    </citation>
    <scope>IDENTIFICATION</scope>
</reference>
<keyword evidence="2" id="KW-1185">Reference proteome</keyword>
<evidence type="ECO:0000313" key="1">
    <source>
        <dbReference type="Ensembl" id="ENSMAMP00000034629.2"/>
    </source>
</evidence>
<dbReference type="Ensembl" id="ENSMAMT00000035510.2">
    <property type="protein sequence ID" value="ENSMAMP00000034629.2"/>
    <property type="gene ID" value="ENSMAMG00000026703.1"/>
</dbReference>
<dbReference type="GeneTree" id="ENSGT01030000237061"/>
<evidence type="ECO:0000313" key="2">
    <source>
        <dbReference type="Proteomes" id="UP000261640"/>
    </source>
</evidence>
<proteinExistence type="predicted"/>
<dbReference type="STRING" id="205130.ENSMAMP00000034629"/>
<evidence type="ECO:0008006" key="3">
    <source>
        <dbReference type="Google" id="ProtNLM"/>
    </source>
</evidence>
<dbReference type="Proteomes" id="UP000261640">
    <property type="component" value="Unplaced"/>
</dbReference>
<dbReference type="SUPFAM" id="SSF56219">
    <property type="entry name" value="DNase I-like"/>
    <property type="match status" value="1"/>
</dbReference>
<dbReference type="InterPro" id="IPR036691">
    <property type="entry name" value="Endo/exonu/phosph_ase_sf"/>
</dbReference>
<reference evidence="1" key="2">
    <citation type="submission" date="2025-09" db="UniProtKB">
        <authorList>
            <consortium name="Ensembl"/>
        </authorList>
    </citation>
    <scope>IDENTIFICATION</scope>
</reference>
<dbReference type="InParanoid" id="A0A3Q3NLV5"/>